<protein>
    <submittedName>
        <fullName evidence="2">Uncharacterized protein</fullName>
    </submittedName>
</protein>
<dbReference type="SUPFAM" id="SSF81321">
    <property type="entry name" value="Family A G protein-coupled receptor-like"/>
    <property type="match status" value="1"/>
</dbReference>
<dbReference type="Proteomes" id="UP000483820">
    <property type="component" value="Chromosome V"/>
</dbReference>
<feature type="transmembrane region" description="Helical" evidence="1">
    <location>
        <begin position="278"/>
        <end position="301"/>
    </location>
</feature>
<dbReference type="RefSeq" id="XP_003113968.2">
    <property type="nucleotide sequence ID" value="XM_003113920.2"/>
</dbReference>
<evidence type="ECO:0000256" key="1">
    <source>
        <dbReference type="SAM" id="Phobius"/>
    </source>
</evidence>
<evidence type="ECO:0000313" key="3">
    <source>
        <dbReference type="Proteomes" id="UP000483820"/>
    </source>
</evidence>
<dbReference type="EMBL" id="WUAV01000005">
    <property type="protein sequence ID" value="KAF1751572.1"/>
    <property type="molecule type" value="Genomic_DNA"/>
</dbReference>
<keyword evidence="1" id="KW-1133">Transmembrane helix</keyword>
<keyword evidence="1" id="KW-0812">Transmembrane</keyword>
<accession>A0A6A5GAJ8</accession>
<feature type="transmembrane region" description="Helical" evidence="1">
    <location>
        <begin position="195"/>
        <end position="218"/>
    </location>
</feature>
<evidence type="ECO:0000313" key="2">
    <source>
        <dbReference type="EMBL" id="KAF1751572.1"/>
    </source>
</evidence>
<feature type="transmembrane region" description="Helical" evidence="1">
    <location>
        <begin position="127"/>
        <end position="149"/>
    </location>
</feature>
<dbReference type="PANTHER" id="PTHR45907">
    <property type="entry name" value="SERPENTINE RECEPTOR, CLASS J"/>
    <property type="match status" value="1"/>
</dbReference>
<sequence>MFINYPHYLIPKLCGAMSFLFNPMFIYLLLSDKKLHLGSYRHLLVSFSIFNMLSSFYDWLVPMGVHDHRYAFVIFVSEGIFSNFSQLGQLALSIRCGFITVTYAILHVHFIYRYLVLNRSMLIQKYFMPYGLILTFVYCFLHMMLWTAVCEFFFYGDLERKTYIYDSFKKLYNLKSFDFNMVIALYWEGSNEAVIRSWIGVVVVSVSSTYSMGLFFVLGHKIMKNLKAHVNISVKTLRLQQQLFKALTVQTLIPICVSLMPCMAVWFGPVFLLDFRAIYLAATIAASVFPCIDPVAIIIFLPCLRKRLYLTNPSGISSTTAPPNSSFKIT</sequence>
<organism evidence="2 3">
    <name type="scientific">Caenorhabditis remanei</name>
    <name type="common">Caenorhabditis vulgaris</name>
    <dbReference type="NCBI Taxonomy" id="31234"/>
    <lineage>
        <taxon>Eukaryota</taxon>
        <taxon>Metazoa</taxon>
        <taxon>Ecdysozoa</taxon>
        <taxon>Nematoda</taxon>
        <taxon>Chromadorea</taxon>
        <taxon>Rhabditida</taxon>
        <taxon>Rhabditina</taxon>
        <taxon>Rhabditomorpha</taxon>
        <taxon>Rhabditoidea</taxon>
        <taxon>Rhabditidae</taxon>
        <taxon>Peloderinae</taxon>
        <taxon>Caenorhabditis</taxon>
    </lineage>
</organism>
<dbReference type="AlphaFoldDB" id="A0A6A5GAJ8"/>
<feature type="transmembrane region" description="Helical" evidence="1">
    <location>
        <begin position="92"/>
        <end position="115"/>
    </location>
</feature>
<dbReference type="KEGG" id="crq:GCK72_018126"/>
<comment type="caution">
    <text evidence="2">The sequence shown here is derived from an EMBL/GenBank/DDBJ whole genome shotgun (WGS) entry which is preliminary data.</text>
</comment>
<dbReference type="InterPro" id="IPR019423">
    <property type="entry name" value="7TM_GPCR_serpentine_rcpt_Srj"/>
</dbReference>
<gene>
    <name evidence="2" type="ORF">GCK72_018126</name>
</gene>
<dbReference type="CTD" id="9814833"/>
<feature type="transmembrane region" description="Helical" evidence="1">
    <location>
        <begin position="6"/>
        <end position="30"/>
    </location>
</feature>
<keyword evidence="1" id="KW-0472">Membrane</keyword>
<name>A0A6A5GAJ8_CAERE</name>
<feature type="transmembrane region" description="Helical" evidence="1">
    <location>
        <begin position="42"/>
        <end position="60"/>
    </location>
</feature>
<dbReference type="Pfam" id="PF10319">
    <property type="entry name" value="7TM_GPCR_Srj"/>
    <property type="match status" value="1"/>
</dbReference>
<proteinExistence type="predicted"/>
<dbReference type="GeneID" id="9814833"/>
<feature type="transmembrane region" description="Helical" evidence="1">
    <location>
        <begin position="243"/>
        <end position="266"/>
    </location>
</feature>
<reference evidence="2 3" key="1">
    <citation type="submission" date="2019-12" db="EMBL/GenBank/DDBJ databases">
        <title>Chromosome-level assembly of the Caenorhabditis remanei genome.</title>
        <authorList>
            <person name="Teterina A.A."/>
            <person name="Willis J.H."/>
            <person name="Phillips P.C."/>
        </authorList>
    </citation>
    <scope>NUCLEOTIDE SEQUENCE [LARGE SCALE GENOMIC DNA]</scope>
    <source>
        <strain evidence="2 3">PX506</strain>
        <tissue evidence="2">Whole organism</tissue>
    </source>
</reference>
<dbReference type="PANTHER" id="PTHR45907:SF11">
    <property type="entry name" value="SERPENTINE RECEPTOR, CLASS J"/>
    <property type="match status" value="1"/>
</dbReference>